<dbReference type="EMBL" id="JBBPDW010000062">
    <property type="protein sequence ID" value="KAK7530464.1"/>
    <property type="molecule type" value="Genomic_DNA"/>
</dbReference>
<dbReference type="Proteomes" id="UP001365128">
    <property type="component" value="Unassembled WGS sequence"/>
</dbReference>
<keyword evidence="1" id="KW-0472">Membrane</keyword>
<name>A0ABR1L6X5_9PEZI</name>
<gene>
    <name evidence="2" type="ORF">IWX46DRAFT_404120</name>
</gene>
<comment type="caution">
    <text evidence="2">The sequence shown here is derived from an EMBL/GenBank/DDBJ whole genome shotgun (WGS) entry which is preliminary data.</text>
</comment>
<feature type="transmembrane region" description="Helical" evidence="1">
    <location>
        <begin position="31"/>
        <end position="55"/>
    </location>
</feature>
<evidence type="ECO:0000313" key="3">
    <source>
        <dbReference type="Proteomes" id="UP001365128"/>
    </source>
</evidence>
<sequence>MCAGGWQGIRERGVNRWICAFIVECEHTSSAFFFLFAFFSALSLFPSPISPLILIHLSLAEPLATLIHLSLAEPLATLGPSIGPCASSLTTYLPTHPTTFPGSDLFSPSSRAQPQSCLCCARSCRRPPKLPTNQASPSHIKPLPGAAASNSSATLLYSYLAWYNYTHSRRLGILSEGLYLPSPSNASPLSLASTCVLARLTRVDPTTIIPHSHVPPP</sequence>
<proteinExistence type="predicted"/>
<keyword evidence="1" id="KW-1133">Transmembrane helix</keyword>
<keyword evidence="1" id="KW-0812">Transmembrane</keyword>
<accession>A0ABR1L6X5</accession>
<keyword evidence="3" id="KW-1185">Reference proteome</keyword>
<organism evidence="2 3">
    <name type="scientific">Phyllosticta citricarpa</name>
    <dbReference type="NCBI Taxonomy" id="55181"/>
    <lineage>
        <taxon>Eukaryota</taxon>
        <taxon>Fungi</taxon>
        <taxon>Dikarya</taxon>
        <taxon>Ascomycota</taxon>
        <taxon>Pezizomycotina</taxon>
        <taxon>Dothideomycetes</taxon>
        <taxon>Dothideomycetes incertae sedis</taxon>
        <taxon>Botryosphaeriales</taxon>
        <taxon>Phyllostictaceae</taxon>
        <taxon>Phyllosticta</taxon>
    </lineage>
</organism>
<protein>
    <submittedName>
        <fullName evidence="2">Uncharacterized protein</fullName>
    </submittedName>
</protein>
<evidence type="ECO:0000313" key="2">
    <source>
        <dbReference type="EMBL" id="KAK7530464.1"/>
    </source>
</evidence>
<reference evidence="2 3" key="1">
    <citation type="submission" date="2024-04" db="EMBL/GenBank/DDBJ databases">
        <title>Phyllosticta paracitricarpa is synonymous to the EU quarantine fungus P. citricarpa based on phylogenomic analyses.</title>
        <authorList>
            <consortium name="Lawrence Berkeley National Laboratory"/>
            <person name="Van Ingen-Buijs V.A."/>
            <person name="Van Westerhoven A.C."/>
            <person name="Haridas S."/>
            <person name="Skiadas P."/>
            <person name="Martin F."/>
            <person name="Groenewald J.Z."/>
            <person name="Crous P.W."/>
            <person name="Seidl M.F."/>
        </authorList>
    </citation>
    <scope>NUCLEOTIDE SEQUENCE [LARGE SCALE GENOMIC DNA]</scope>
    <source>
        <strain evidence="2 3">CBS 122670</strain>
    </source>
</reference>
<evidence type="ECO:0000256" key="1">
    <source>
        <dbReference type="SAM" id="Phobius"/>
    </source>
</evidence>